<dbReference type="InterPro" id="IPR049900">
    <property type="entry name" value="PKS_mFAS_DH"/>
</dbReference>
<dbReference type="Pfam" id="PF02801">
    <property type="entry name" value="Ketoacyl-synt_C"/>
    <property type="match status" value="1"/>
</dbReference>
<evidence type="ECO:0000256" key="4">
    <source>
        <dbReference type="ARBA" id="ARBA00022679"/>
    </source>
</evidence>
<dbReference type="SUPFAM" id="SSF52151">
    <property type="entry name" value="FabD/lysophospholipase-like"/>
    <property type="match status" value="1"/>
</dbReference>
<dbReference type="InterPro" id="IPR013968">
    <property type="entry name" value="PKS_KR"/>
</dbReference>
<dbReference type="GO" id="GO:0016491">
    <property type="term" value="F:oxidoreductase activity"/>
    <property type="evidence" value="ECO:0007669"/>
    <property type="project" value="InterPro"/>
</dbReference>
<dbReference type="Gene3D" id="1.10.1200.10">
    <property type="entry name" value="ACP-like"/>
    <property type="match status" value="1"/>
</dbReference>
<dbReference type="Pfam" id="PF13602">
    <property type="entry name" value="ADH_zinc_N_2"/>
    <property type="match status" value="1"/>
</dbReference>
<dbReference type="SMART" id="SM00827">
    <property type="entry name" value="PKS_AT"/>
    <property type="match status" value="1"/>
</dbReference>
<evidence type="ECO:0000313" key="13">
    <source>
        <dbReference type="Proteomes" id="UP000326289"/>
    </source>
</evidence>
<dbReference type="Pfam" id="PF00550">
    <property type="entry name" value="PP-binding"/>
    <property type="match status" value="1"/>
</dbReference>
<dbReference type="SUPFAM" id="SSF47336">
    <property type="entry name" value="ACP-like"/>
    <property type="match status" value="1"/>
</dbReference>
<dbReference type="InterPro" id="IPR020806">
    <property type="entry name" value="PKS_PP-bd"/>
</dbReference>
<dbReference type="Gene3D" id="3.40.366.10">
    <property type="entry name" value="Malonyl-Coenzyme A Acyl Carrier Protein, domain 2"/>
    <property type="match status" value="1"/>
</dbReference>
<dbReference type="CDD" id="cd05195">
    <property type="entry name" value="enoyl_red"/>
    <property type="match status" value="1"/>
</dbReference>
<dbReference type="GO" id="GO:0004312">
    <property type="term" value="F:fatty acid synthase activity"/>
    <property type="evidence" value="ECO:0007669"/>
    <property type="project" value="TreeGrafter"/>
</dbReference>
<dbReference type="Gene3D" id="3.40.47.10">
    <property type="match status" value="1"/>
</dbReference>
<dbReference type="Gene3D" id="3.10.129.110">
    <property type="entry name" value="Polyketide synthase dehydratase"/>
    <property type="match status" value="1"/>
</dbReference>
<keyword evidence="1" id="KW-0596">Phosphopantetheine</keyword>
<dbReference type="SUPFAM" id="SSF50129">
    <property type="entry name" value="GroES-like"/>
    <property type="match status" value="1"/>
</dbReference>
<evidence type="ECO:0000256" key="8">
    <source>
        <dbReference type="PROSITE-ProRule" id="PRU01363"/>
    </source>
</evidence>
<dbReference type="Pfam" id="PF14765">
    <property type="entry name" value="PS-DH"/>
    <property type="match status" value="1"/>
</dbReference>
<dbReference type="SMART" id="SM00822">
    <property type="entry name" value="PKS_KR"/>
    <property type="match status" value="1"/>
</dbReference>
<dbReference type="InterPro" id="IPR020843">
    <property type="entry name" value="ER"/>
</dbReference>
<dbReference type="GO" id="GO:0006633">
    <property type="term" value="P:fatty acid biosynthetic process"/>
    <property type="evidence" value="ECO:0007669"/>
    <property type="project" value="TreeGrafter"/>
</dbReference>
<dbReference type="InterPro" id="IPR049552">
    <property type="entry name" value="PKS_DH_N"/>
</dbReference>
<dbReference type="InterPro" id="IPR057326">
    <property type="entry name" value="KR_dom"/>
</dbReference>
<keyword evidence="13" id="KW-1185">Reference proteome</keyword>
<dbReference type="CDD" id="cd02440">
    <property type="entry name" value="AdoMet_MTases"/>
    <property type="match status" value="1"/>
</dbReference>
<evidence type="ECO:0000256" key="6">
    <source>
        <dbReference type="ARBA" id="ARBA00023268"/>
    </source>
</evidence>
<dbReference type="InterPro" id="IPR036736">
    <property type="entry name" value="ACP-like_sf"/>
</dbReference>
<dbReference type="GO" id="GO:0031177">
    <property type="term" value="F:phosphopantetheine binding"/>
    <property type="evidence" value="ECO:0007669"/>
    <property type="project" value="InterPro"/>
</dbReference>
<dbReference type="InterPro" id="IPR013217">
    <property type="entry name" value="Methyltransf_12"/>
</dbReference>
<keyword evidence="3" id="KW-0489">Methyltransferase</keyword>
<evidence type="ECO:0000256" key="2">
    <source>
        <dbReference type="ARBA" id="ARBA00022553"/>
    </source>
</evidence>
<dbReference type="InterPro" id="IPR042104">
    <property type="entry name" value="PKS_dehydratase_sf"/>
</dbReference>
<dbReference type="Proteomes" id="UP000326289">
    <property type="component" value="Unassembled WGS sequence"/>
</dbReference>
<gene>
    <name evidence="12" type="ORF">BDV30DRAFT_239372</name>
</gene>
<evidence type="ECO:0000256" key="5">
    <source>
        <dbReference type="ARBA" id="ARBA00022857"/>
    </source>
</evidence>
<dbReference type="Pfam" id="PF21089">
    <property type="entry name" value="PKS_DH_N"/>
    <property type="match status" value="1"/>
</dbReference>
<keyword evidence="2" id="KW-0597">Phosphoprotein</keyword>
<dbReference type="PANTHER" id="PTHR43775">
    <property type="entry name" value="FATTY ACID SYNTHASE"/>
    <property type="match status" value="1"/>
</dbReference>
<dbReference type="InterPro" id="IPR029063">
    <property type="entry name" value="SAM-dependent_MTases_sf"/>
</dbReference>
<dbReference type="PROSITE" id="PS52004">
    <property type="entry name" value="KS3_2"/>
    <property type="match status" value="1"/>
</dbReference>
<evidence type="ECO:0000256" key="1">
    <source>
        <dbReference type="ARBA" id="ARBA00022450"/>
    </source>
</evidence>
<dbReference type="InterPro" id="IPR016036">
    <property type="entry name" value="Malonyl_transacylase_ACP-bd"/>
</dbReference>
<keyword evidence="4" id="KW-0808">Transferase</keyword>
<feature type="region of interest" description="N-terminal hotdog fold" evidence="8">
    <location>
        <begin position="930"/>
        <end position="1058"/>
    </location>
</feature>
<dbReference type="SUPFAM" id="SSF51735">
    <property type="entry name" value="NAD(P)-binding Rossmann-fold domains"/>
    <property type="match status" value="2"/>
</dbReference>
<dbReference type="InterPro" id="IPR020841">
    <property type="entry name" value="PKS_Beta-ketoAc_synthase_dom"/>
</dbReference>
<organism evidence="12 13">
    <name type="scientific">Aspergillus minisclerotigenes</name>
    <dbReference type="NCBI Taxonomy" id="656917"/>
    <lineage>
        <taxon>Eukaryota</taxon>
        <taxon>Fungi</taxon>
        <taxon>Dikarya</taxon>
        <taxon>Ascomycota</taxon>
        <taxon>Pezizomycotina</taxon>
        <taxon>Eurotiomycetes</taxon>
        <taxon>Eurotiomycetidae</taxon>
        <taxon>Eurotiales</taxon>
        <taxon>Aspergillaceae</taxon>
        <taxon>Aspergillus</taxon>
        <taxon>Aspergillus subgen. Circumdati</taxon>
    </lineage>
</organism>
<dbReference type="Gene3D" id="3.40.50.720">
    <property type="entry name" value="NAD(P)-binding Rossmann-like Domain"/>
    <property type="match status" value="2"/>
</dbReference>
<evidence type="ECO:0000256" key="3">
    <source>
        <dbReference type="ARBA" id="ARBA00022603"/>
    </source>
</evidence>
<dbReference type="SMART" id="SM00825">
    <property type="entry name" value="PKS_KS"/>
    <property type="match status" value="1"/>
</dbReference>
<dbReference type="InterPro" id="IPR016035">
    <property type="entry name" value="Acyl_Trfase/lysoPLipase"/>
</dbReference>
<evidence type="ECO:0000259" key="10">
    <source>
        <dbReference type="PROSITE" id="PS52004"/>
    </source>
</evidence>
<keyword evidence="5" id="KW-0521">NADP</keyword>
<dbReference type="GO" id="GO:0044550">
    <property type="term" value="P:secondary metabolite biosynthetic process"/>
    <property type="evidence" value="ECO:0007669"/>
    <property type="project" value="UniProtKB-ARBA"/>
</dbReference>
<dbReference type="GO" id="GO:0008168">
    <property type="term" value="F:methyltransferase activity"/>
    <property type="evidence" value="ECO:0007669"/>
    <property type="project" value="UniProtKB-KW"/>
</dbReference>
<name>A0A5N6J1A4_9EURO</name>
<dbReference type="Gene3D" id="3.90.180.10">
    <property type="entry name" value="Medium-chain alcohol dehydrogenases, catalytic domain"/>
    <property type="match status" value="1"/>
</dbReference>
<dbReference type="GO" id="GO:0032259">
    <property type="term" value="P:methylation"/>
    <property type="evidence" value="ECO:0007669"/>
    <property type="project" value="UniProtKB-KW"/>
</dbReference>
<dbReference type="InterPro" id="IPR020807">
    <property type="entry name" value="PKS_DH"/>
</dbReference>
<dbReference type="Pfam" id="PF08659">
    <property type="entry name" value="KR"/>
    <property type="match status" value="1"/>
</dbReference>
<dbReference type="PROSITE" id="PS52019">
    <property type="entry name" value="PKS_MFAS_DH"/>
    <property type="match status" value="1"/>
</dbReference>
<dbReference type="SUPFAM" id="SSF53901">
    <property type="entry name" value="Thiolase-like"/>
    <property type="match status" value="1"/>
</dbReference>
<feature type="region of interest" description="C-terminal hotdog fold" evidence="8">
    <location>
        <begin position="1068"/>
        <end position="1216"/>
    </location>
</feature>
<evidence type="ECO:0000313" key="12">
    <source>
        <dbReference type="EMBL" id="KAB8272671.1"/>
    </source>
</evidence>
<protein>
    <recommendedName>
        <fullName evidence="14">Polyketide synthase</fullName>
    </recommendedName>
</protein>
<proteinExistence type="predicted"/>
<dbReference type="InterPro" id="IPR036291">
    <property type="entry name" value="NAD(P)-bd_dom_sf"/>
</dbReference>
<dbReference type="SMART" id="SM00826">
    <property type="entry name" value="PKS_DH"/>
    <property type="match status" value="1"/>
</dbReference>
<feature type="domain" description="PKS/mFAS DH" evidence="11">
    <location>
        <begin position="930"/>
        <end position="1216"/>
    </location>
</feature>
<dbReference type="EMBL" id="ML732803">
    <property type="protein sequence ID" value="KAB8272671.1"/>
    <property type="molecule type" value="Genomic_DNA"/>
</dbReference>
<evidence type="ECO:0000259" key="11">
    <source>
        <dbReference type="PROSITE" id="PS52019"/>
    </source>
</evidence>
<sequence>MPHLPISLDADGIISLQNTIGSSLTSGRSETETAKGMFDNLNGNITPADGKKQSHPLPIAICGMGMRLPGGIDDASKLYDFLRTKKDARQPIPKGRFNNAGFYDPHRRPCSLPIDHGYWIDEEDLTQFDPSLFSMSLAEVEKLDPQQRILLEVVRETFENAGETGWRGRNIGCYVGSFGEEWNNIHAKDSHNRGFLSITGYMDLTQANRISMTVRVGCSGAGLGLHLACQAIQLGECSSAIVAGSSVILTPETTILMAEGGALSPDASSKTFDASANGYARADGVNCLYIKRLDEALHDGNPIRAIIRSTCTNSDGKSQALTVPNIDSHEALIRSAYRSLGDPLQTAMVECHGTGTSVGDAIEANAVARVFGDHGIYLGAVKPNLGHSEGASAITSIMKAVIELEERIILPNIKFDNPNPKIPWEKARLSVPTEPMPWPENRLERISVNSFGIGGTNVHVVLDSAASYGLSKPQSLPQSDVTKAHPTLLLLSAGHEHSLKKMQDSFLSYAKEHVDQLDDLAYTLAYRRESQPLRGFCVTDGTDRGVVSAPFKAPSLRRTVFCFTGQGSQWPRMGYDLIMRYPDFMQDIRDMDQILHRLDKPPTWTLEDELQKSKGSSLIHQAEYSQPACTAIQIALVNLLKRWGVLPAGVFGHSSGEIAAAYAVGTISMEEAIIVAYYRGFVSKLQERPGGMAAVGLGRAEISAWLVPGVIIACENSGSSVTISGDSEPLQAVLHQIHVDRPDVFQRMLKIEKAYHSDHMKEVGNLYHDLIASHLHPKRPLIPFFSTVTDAIQQEASQFEARYWQRNLESPVLFYQACKRILQSEHLHDCVHLEIGPHFALAGPLRQIFVEKNVSNPYLSVLKRDEDGVTSFLSCLGELHCRGVSITYPTCSSPYKTLSDLPPYPWHRGTVYSDETRVMKNARFRQFPPHDLLGIRTIENSDIEPMWRGMLRLSDVPWLHDHCVGNDIIFPAAGYIAMAGEAIRQLTGIVDFTVRDLSIKTGMILEPNQPTEVITSLRPHRLTDSLDSRYYEFTVQTHTGSTWTKHCSGLVTGGCASQCLDRKVSSFSRTVDQKRWYAAMARAGLRYGPRFTGLENICAAVRESASFSNVSDTRDLTESPYALHPTTIDLILQSCIVALFRGQPRLLRRPLLPTFIDEIYVRGGTMGEPIQVNSWGSMGKRCTGGQAHSYGITAEREPAFFMKGLQFSALDNEAEAETKALETAHLVWKPHLDFVDYTALITPTNDSDLRSANSLNERLFLLCALDVAESIRDATLLHDHFNLYRTWLYQQLDRAKQPGYPLVPDAHTLADLSPDQRKAEIQSLLRQDSSGSMAATRKAIFRCYEHLPSLLEARTDPLELMQRDGLLAAYYTCLQDRHEYKTFLQLLGHLRPQMKILEVGAGTGGLTANILACLGSEMGQHLYQEYTYTDVSPGFLVTAKERFKDHPSIKYDILDISQDPKGQGFQTEYYDLIIASNVFHATPSLHETLTNAKTLLKPGGRLLLQELCATSKWTNFVFGLFPGWWLGAADGRADEPFIQPEEWDRRLRDAGFEGVQAVGLDAERPYQLNAMIVAQASDDFSIPPTKVSLLSMDQVHPAAVEIEKHLLSRGYGVDHVIYGQELPQEQDIISFVDLDFPFFDNMPADRLDSFLRTMENHSLSNIIWLTQPAQIKPENPRFAQVLGMARTLRSELGLSFTTIEMQDLGPGSTQAVFNVLRAVQRDAMGESASDFDPDYEYAWSNGALHVSRMHWFSLPQALTDDIKDESTTSLTIGQPGLLHTLQWVAEPLEQLPSDEVQVNVQAVGMNFRDLMCAMGVVDDRGGHGIPLGIDSAGLVTSVGKEVTDLEVGDRVVLISPSRGGLKTKLQVSRQLCVKIPDHLSIEDSCTMPTVYLTVLRALHDKANLRLGQTVLIHSAAGGVGIAALYYAKSIGAHIYATVSTEEKVNFLVETIGIPRQNIFYSRDSSFVEDIMRSTGGRGVDVVLNSLSGDLLHASWKCVAQGGCMVEIGKRDLLGRGKLALDPFLENRTFFGVDVATLPTMDISSVQRLLDMTMRLFEKGAIPPIHPITTFPADRVEDAFRYLQKGQHMGKVVVKFSQTLDLPRSPTVPAMSLRSDKAYLLVGGMGGIGGSIARWMASNGARQLVFLSRSAGKKEEDKALMDELNEMGCNVSAFAGDVCDISAVRNAVSSSPAPIAGVIQLAMVLADTGVLLMDIEKWNAAVRPKVQGTWNLHEALPSDLDFFVMASSLSGICGYWGQSNYAAANTFLDAFAQYRRSLGLAATAIDLGAVDEVGFVSRNLEVRENVQRMLNTLISEQSLLDCVQLAISRSKPSSPLTMDGFYNPGQLVHGLMSIASTEGQSIWKRDPRLALSYNLETGRSSGGGGSGAGDEVLKSFLMAVQDNPVKLNESSSASILARDISRQVSVFLMRSGDEEVDLALSLPAFGVDSLVSIEIRNWWKQTLGVDISVLQLMSGASFADLGKRAVDQLKEKYMGK</sequence>
<dbReference type="Pfam" id="PF08242">
    <property type="entry name" value="Methyltransf_12"/>
    <property type="match status" value="1"/>
</dbReference>
<feature type="active site" description="Proton donor; for dehydratase activity" evidence="8">
    <location>
        <position position="1129"/>
    </location>
</feature>
<dbReference type="Pfam" id="PF16197">
    <property type="entry name" value="KAsynt_C_assoc"/>
    <property type="match status" value="1"/>
</dbReference>
<dbReference type="Pfam" id="PF00698">
    <property type="entry name" value="Acyl_transf_1"/>
    <property type="match status" value="1"/>
</dbReference>
<dbReference type="InterPro" id="IPR014043">
    <property type="entry name" value="Acyl_transferase_dom"/>
</dbReference>
<feature type="domain" description="Carrier" evidence="9">
    <location>
        <begin position="2409"/>
        <end position="2488"/>
    </location>
</feature>
<reference evidence="12 13" key="1">
    <citation type="submission" date="2019-04" db="EMBL/GenBank/DDBJ databases">
        <title>Fungal friends and foes A comparative genomics study of 23 Aspergillus species from section Flavi.</title>
        <authorList>
            <consortium name="DOE Joint Genome Institute"/>
            <person name="Kjaerbolling I."/>
            <person name="Vesth T.C."/>
            <person name="Frisvad J.C."/>
            <person name="Nybo J.L."/>
            <person name="Theobald S."/>
            <person name="Kildgaard S."/>
            <person name="Petersen T.I."/>
            <person name="Kuo A."/>
            <person name="Sato A."/>
            <person name="Lyhne E.K."/>
            <person name="Kogle M.E."/>
            <person name="Wiebenga A."/>
            <person name="Kun R.S."/>
            <person name="Lubbers R.J."/>
            <person name="Makela M.R."/>
            <person name="Barry K."/>
            <person name="Chovatia M."/>
            <person name="Clum A."/>
            <person name="Daum C."/>
            <person name="Haridas S."/>
            <person name="He G."/>
            <person name="LaButti K."/>
            <person name="Lipzen A."/>
            <person name="Mondo S."/>
            <person name="Pangilinan J."/>
            <person name="Riley R."/>
            <person name="Salamov A."/>
            <person name="Simmons B.A."/>
            <person name="Magnuson J.K."/>
            <person name="Henrissat B."/>
            <person name="Mortensen U.H."/>
            <person name="Larsen T.O."/>
            <person name="De vries R.P."/>
            <person name="Grigoriev I.V."/>
            <person name="Machida M."/>
            <person name="Baker S.E."/>
            <person name="Andersen M.R."/>
        </authorList>
    </citation>
    <scope>NUCLEOTIDE SEQUENCE [LARGE SCALE GENOMIC DNA]</scope>
    <source>
        <strain evidence="12 13">CBS 117635</strain>
    </source>
</reference>
<dbReference type="PROSITE" id="PS50075">
    <property type="entry name" value="CARRIER"/>
    <property type="match status" value="1"/>
</dbReference>
<dbReference type="SUPFAM" id="SSF53335">
    <property type="entry name" value="S-adenosyl-L-methionine-dependent methyltransferases"/>
    <property type="match status" value="1"/>
</dbReference>
<dbReference type="InterPro" id="IPR014031">
    <property type="entry name" value="Ketoacyl_synth_C"/>
</dbReference>
<evidence type="ECO:0000256" key="7">
    <source>
        <dbReference type="ARBA" id="ARBA00023315"/>
    </source>
</evidence>
<dbReference type="CDD" id="cd00833">
    <property type="entry name" value="PKS"/>
    <property type="match status" value="1"/>
</dbReference>
<keyword evidence="7" id="KW-0012">Acyltransferase</keyword>
<dbReference type="SMART" id="SM00823">
    <property type="entry name" value="PKS_PP"/>
    <property type="match status" value="1"/>
</dbReference>
<feature type="active site" description="Proton acceptor; for dehydratase activity" evidence="8">
    <location>
        <position position="962"/>
    </location>
</feature>
<evidence type="ECO:0000259" key="9">
    <source>
        <dbReference type="PROSITE" id="PS50075"/>
    </source>
</evidence>
<dbReference type="InterPro" id="IPR050091">
    <property type="entry name" value="PKS_NRPS_Biosynth_Enz"/>
</dbReference>
<dbReference type="InterPro" id="IPR013154">
    <property type="entry name" value="ADH-like_N"/>
</dbReference>
<dbReference type="SMART" id="SM00829">
    <property type="entry name" value="PKS_ER"/>
    <property type="match status" value="1"/>
</dbReference>
<dbReference type="InterPro" id="IPR016039">
    <property type="entry name" value="Thiolase-like"/>
</dbReference>
<keyword evidence="6" id="KW-0511">Multifunctional enzyme</keyword>
<dbReference type="InterPro" id="IPR049551">
    <property type="entry name" value="PKS_DH_C"/>
</dbReference>
<dbReference type="Pfam" id="PF08240">
    <property type="entry name" value="ADH_N"/>
    <property type="match status" value="1"/>
</dbReference>
<dbReference type="Gene3D" id="3.40.50.150">
    <property type="entry name" value="Vaccinia Virus protein VP39"/>
    <property type="match status" value="1"/>
</dbReference>
<dbReference type="InterPro" id="IPR011032">
    <property type="entry name" value="GroES-like_sf"/>
</dbReference>
<evidence type="ECO:0008006" key="14">
    <source>
        <dbReference type="Google" id="ProtNLM"/>
    </source>
</evidence>
<dbReference type="Pfam" id="PF00109">
    <property type="entry name" value="ketoacyl-synt"/>
    <property type="match status" value="1"/>
</dbReference>
<dbReference type="InterPro" id="IPR001227">
    <property type="entry name" value="Ac_transferase_dom_sf"/>
</dbReference>
<dbReference type="InterPro" id="IPR014030">
    <property type="entry name" value="Ketoacyl_synth_N"/>
</dbReference>
<accession>A0A5N6J1A4</accession>
<dbReference type="InterPro" id="IPR009081">
    <property type="entry name" value="PP-bd_ACP"/>
</dbReference>
<dbReference type="SUPFAM" id="SSF55048">
    <property type="entry name" value="Probable ACP-binding domain of malonyl-CoA ACP transacylase"/>
    <property type="match status" value="1"/>
</dbReference>
<dbReference type="InterPro" id="IPR032821">
    <property type="entry name" value="PKS_assoc"/>
</dbReference>
<dbReference type="PANTHER" id="PTHR43775:SF49">
    <property type="entry name" value="SYNTHASE, PUTATIVE (JCVI)-RELATED"/>
    <property type="match status" value="1"/>
</dbReference>
<feature type="domain" description="Ketosynthase family 3 (KS3)" evidence="10">
    <location>
        <begin position="56"/>
        <end position="464"/>
    </location>
</feature>